<dbReference type="Proteomes" id="UP000671862">
    <property type="component" value="Chromosome"/>
</dbReference>
<dbReference type="Gene3D" id="3.40.50.720">
    <property type="entry name" value="NAD(P)-binding Rossmann-like Domain"/>
    <property type="match status" value="1"/>
</dbReference>
<dbReference type="SUPFAM" id="SSF69055">
    <property type="entry name" value="1-deoxy-D-xylulose-5-phosphate reductoisomerase, C-terminal domain"/>
    <property type="match status" value="1"/>
</dbReference>
<sequence length="363" mass="41227">MEEKTVVVLGATGSIGLQTFQVIETLNNFRVIGIAFGKNKKTGTRIMKKFKIKHYVAEVQLNEGTRYENIKELLELLRPDIVVSAIPGFAGVRAALDSIPFTKRLALATKEALVCSGPFVKKLCKDYDTELIPIDSEHSAIFQLMESEIKKIMITASGGAVRDIDINEFEFLTPEKILKHPVWNMGKRITIDSATMVNKAFEIIEAYELFGTPIEDIEVYIHPTGTVHGAVLLKDGTVKIHYGYPDMKIPIAFALTYPERCYENYNWPPFENKFFEFYEVDKRKYPAYFYGRAIAKDLARRIAFNAADEVAVHKFVNGEIKFTKIPGLIESVCESINEKVKSIEDVFEIDRLAREIAYNKMNL</sequence>
<evidence type="ECO:0000256" key="7">
    <source>
        <dbReference type="ARBA" id="ARBA00023229"/>
    </source>
</evidence>
<organism evidence="13 14">
    <name type="scientific">Thermosipho ferrireducens</name>
    <dbReference type="NCBI Taxonomy" id="2571116"/>
    <lineage>
        <taxon>Bacteria</taxon>
        <taxon>Thermotogati</taxon>
        <taxon>Thermotogota</taxon>
        <taxon>Thermotogae</taxon>
        <taxon>Thermotogales</taxon>
        <taxon>Fervidobacteriaceae</taxon>
        <taxon>Thermosipho</taxon>
    </lineage>
</organism>
<feature type="binding site" evidence="9">
    <location>
        <position position="157"/>
    </location>
    <ligand>
        <name>1-deoxy-D-xylulose 5-phosphate</name>
        <dbReference type="ChEBI" id="CHEBI:57792"/>
    </ligand>
</feature>
<protein>
    <recommendedName>
        <fullName evidence="9">1-deoxy-D-xylulose 5-phosphate reductoisomerase</fullName>
        <shortName evidence="9">DXP reductoisomerase</shortName>
        <ecNumber evidence="9">1.1.1.267</ecNumber>
    </recommendedName>
    <alternativeName>
        <fullName evidence="9">1-deoxyxylulose-5-phosphate reductoisomerase</fullName>
    </alternativeName>
    <alternativeName>
        <fullName evidence="9">2-C-methyl-D-erythritol 4-phosphate synthase</fullName>
    </alternativeName>
</protein>
<proteinExistence type="inferred from homology"/>
<evidence type="ECO:0000313" key="14">
    <source>
        <dbReference type="Proteomes" id="UP000671862"/>
    </source>
</evidence>
<dbReference type="EC" id="1.1.1.267" evidence="9"/>
<evidence type="ECO:0000259" key="10">
    <source>
        <dbReference type="Pfam" id="PF02670"/>
    </source>
</evidence>
<comment type="catalytic activity">
    <reaction evidence="8">
        <text>2-C-methyl-D-erythritol 4-phosphate + NADP(+) = 1-deoxy-D-xylulose 5-phosphate + NADPH + H(+)</text>
        <dbReference type="Rhea" id="RHEA:13717"/>
        <dbReference type="ChEBI" id="CHEBI:15378"/>
        <dbReference type="ChEBI" id="CHEBI:57783"/>
        <dbReference type="ChEBI" id="CHEBI:57792"/>
        <dbReference type="ChEBI" id="CHEBI:58262"/>
        <dbReference type="ChEBI" id="CHEBI:58349"/>
        <dbReference type="EC" id="1.1.1.267"/>
    </reaction>
    <physiologicalReaction direction="right-to-left" evidence="8">
        <dbReference type="Rhea" id="RHEA:13719"/>
    </physiologicalReaction>
</comment>
<feature type="binding site" evidence="9">
    <location>
        <position position="37"/>
    </location>
    <ligand>
        <name>NADPH</name>
        <dbReference type="ChEBI" id="CHEBI:57783"/>
    </ligand>
</feature>
<dbReference type="Gene3D" id="1.10.1740.10">
    <property type="match status" value="1"/>
</dbReference>
<keyword evidence="14" id="KW-1185">Reference proteome</keyword>
<dbReference type="SUPFAM" id="SSF55347">
    <property type="entry name" value="Glyceraldehyde-3-phosphate dehydrogenase-like, C-terminal domain"/>
    <property type="match status" value="1"/>
</dbReference>
<evidence type="ECO:0000256" key="5">
    <source>
        <dbReference type="ARBA" id="ARBA00023002"/>
    </source>
</evidence>
<evidence type="ECO:0000256" key="6">
    <source>
        <dbReference type="ARBA" id="ARBA00023211"/>
    </source>
</evidence>
<dbReference type="EMBL" id="CP071446">
    <property type="protein sequence ID" value="QTA37496.1"/>
    <property type="molecule type" value="Genomic_DNA"/>
</dbReference>
<keyword evidence="3 9" id="KW-0479">Metal-binding</keyword>
<dbReference type="RefSeq" id="WP_207566221.1">
    <property type="nucleotide sequence ID" value="NZ_CP071446.1"/>
</dbReference>
<evidence type="ECO:0000256" key="8">
    <source>
        <dbReference type="ARBA" id="ARBA00048543"/>
    </source>
</evidence>
<feature type="binding site" evidence="9">
    <location>
        <position position="13"/>
    </location>
    <ligand>
        <name>NADPH</name>
        <dbReference type="ChEBI" id="CHEBI:57783"/>
    </ligand>
</feature>
<feature type="binding site" evidence="9">
    <location>
        <position position="199"/>
    </location>
    <ligand>
        <name>1-deoxy-D-xylulose 5-phosphate</name>
        <dbReference type="ChEBI" id="CHEBI:57792"/>
    </ligand>
</feature>
<feature type="binding site" evidence="9">
    <location>
        <position position="110"/>
    </location>
    <ligand>
        <name>1-deoxy-D-xylulose 5-phosphate</name>
        <dbReference type="ChEBI" id="CHEBI:57792"/>
    </ligand>
</feature>
<comment type="similarity">
    <text evidence="2 9">Belongs to the DXR family.</text>
</comment>
<dbReference type="InterPro" id="IPR036291">
    <property type="entry name" value="NAD(P)-bd_dom_sf"/>
</dbReference>
<keyword evidence="9" id="KW-0460">Magnesium</keyword>
<feature type="binding site" evidence="9">
    <location>
        <position position="14"/>
    </location>
    <ligand>
        <name>NADPH</name>
        <dbReference type="ChEBI" id="CHEBI:57783"/>
    </ligand>
</feature>
<keyword evidence="4 9" id="KW-0521">NADP</keyword>
<accession>A0ABX7S4T5</accession>
<feature type="binding site" evidence="9">
    <location>
        <position position="186"/>
    </location>
    <ligand>
        <name>NADPH</name>
        <dbReference type="ChEBI" id="CHEBI:57783"/>
    </ligand>
</feature>
<keyword evidence="6 9" id="KW-0464">Manganese</keyword>
<dbReference type="InterPro" id="IPR026877">
    <property type="entry name" value="DXPR_C"/>
</dbReference>
<evidence type="ECO:0000256" key="3">
    <source>
        <dbReference type="ARBA" id="ARBA00022723"/>
    </source>
</evidence>
<feature type="binding site" evidence="9">
    <location>
        <position position="137"/>
    </location>
    <ligand>
        <name>1-deoxy-D-xylulose 5-phosphate</name>
        <dbReference type="ChEBI" id="CHEBI:57792"/>
    </ligand>
</feature>
<feature type="binding site" evidence="9">
    <location>
        <position position="135"/>
    </location>
    <ligand>
        <name>Mn(2+)</name>
        <dbReference type="ChEBI" id="CHEBI:29035"/>
    </ligand>
</feature>
<feature type="binding site" evidence="9">
    <location>
        <position position="39"/>
    </location>
    <ligand>
        <name>NADPH</name>
        <dbReference type="ChEBI" id="CHEBI:57783"/>
    </ligand>
</feature>
<feature type="domain" description="1-deoxy-D-xylulose 5-phosphate reductoisomerase C-terminal" evidence="11">
    <location>
        <begin position="131"/>
        <end position="210"/>
    </location>
</feature>
<comment type="cofactor">
    <cofactor evidence="9">
        <name>Mg(2+)</name>
        <dbReference type="ChEBI" id="CHEBI:18420"/>
    </cofactor>
    <cofactor evidence="9">
        <name>Mn(2+)</name>
        <dbReference type="ChEBI" id="CHEBI:29035"/>
    </cofactor>
</comment>
<feature type="binding site" evidence="9">
    <location>
        <position position="137"/>
    </location>
    <ligand>
        <name>Mn(2+)</name>
        <dbReference type="ChEBI" id="CHEBI:29035"/>
    </ligand>
</feature>
<feature type="binding site" evidence="9">
    <location>
        <position position="180"/>
    </location>
    <ligand>
        <name>1-deoxy-D-xylulose 5-phosphate</name>
        <dbReference type="ChEBI" id="CHEBI:57792"/>
    </ligand>
</feature>
<gene>
    <name evidence="9" type="primary">dxr</name>
    <name evidence="13" type="ORF">JYK00_07100</name>
</gene>
<dbReference type="HAMAP" id="MF_00183">
    <property type="entry name" value="DXP_reductoisom"/>
    <property type="match status" value="1"/>
</dbReference>
<name>A0ABX7S4T5_9BACT</name>
<dbReference type="PIRSF" id="PIRSF006205">
    <property type="entry name" value="Dxp_reductismrs"/>
    <property type="match status" value="1"/>
</dbReference>
<feature type="binding site" evidence="9">
    <location>
        <position position="198"/>
    </location>
    <ligand>
        <name>1-deoxy-D-xylulose 5-phosphate</name>
        <dbReference type="ChEBI" id="CHEBI:57792"/>
    </ligand>
</feature>
<evidence type="ECO:0000259" key="11">
    <source>
        <dbReference type="Pfam" id="PF08436"/>
    </source>
</evidence>
<comment type="function">
    <text evidence="9">Catalyzes the NADPH-dependent rearrangement and reduction of 1-deoxy-D-xylulose-5-phosphate (DXP) to 2-C-methyl-D-erythritol 4-phosphate (MEP).</text>
</comment>
<dbReference type="PANTHER" id="PTHR30525">
    <property type="entry name" value="1-DEOXY-D-XYLULOSE 5-PHOSPHATE REDUCTOISOMERASE"/>
    <property type="match status" value="1"/>
</dbReference>
<evidence type="ECO:0000313" key="13">
    <source>
        <dbReference type="EMBL" id="QTA37496.1"/>
    </source>
</evidence>
<dbReference type="GO" id="GO:0030604">
    <property type="term" value="F:1-deoxy-D-xylulose-5-phosphate reductoisomerase activity"/>
    <property type="evidence" value="ECO:0007669"/>
    <property type="project" value="UniProtKB-EC"/>
</dbReference>
<feature type="binding site" evidence="9">
    <location>
        <position position="111"/>
    </location>
    <ligand>
        <name>NADPH</name>
        <dbReference type="ChEBI" id="CHEBI:57783"/>
    </ligand>
</feature>
<feature type="binding site" evidence="9">
    <location>
        <position position="202"/>
    </location>
    <ligand>
        <name>1-deoxy-D-xylulose 5-phosphate</name>
        <dbReference type="ChEBI" id="CHEBI:57792"/>
    </ligand>
</feature>
<feature type="domain" description="DXP reductoisomerase C-terminal" evidence="12">
    <location>
        <begin position="243"/>
        <end position="355"/>
    </location>
</feature>
<feature type="domain" description="1-deoxy-D-xylulose 5-phosphate reductoisomerase N-terminal" evidence="10">
    <location>
        <begin position="6"/>
        <end position="117"/>
    </location>
</feature>
<feature type="binding site" evidence="9">
    <location>
        <position position="12"/>
    </location>
    <ligand>
        <name>NADPH</name>
        <dbReference type="ChEBI" id="CHEBI:57783"/>
    </ligand>
</feature>
<dbReference type="InterPro" id="IPR013512">
    <property type="entry name" value="DXP_reductoisomerase_N"/>
</dbReference>
<feature type="binding site" evidence="9">
    <location>
        <position position="193"/>
    </location>
    <ligand>
        <name>1-deoxy-D-xylulose 5-phosphate</name>
        <dbReference type="ChEBI" id="CHEBI:57792"/>
    </ligand>
</feature>
<dbReference type="Pfam" id="PF02670">
    <property type="entry name" value="DXP_reductoisom"/>
    <property type="match status" value="1"/>
</dbReference>
<keyword evidence="5 9" id="KW-0560">Oxidoreductase</keyword>
<dbReference type="Pfam" id="PF13288">
    <property type="entry name" value="DXPR_C"/>
    <property type="match status" value="1"/>
</dbReference>
<reference evidence="13 14" key="1">
    <citation type="submission" date="2021-03" db="EMBL/GenBank/DDBJ databases">
        <title>Thermosipho ferrireducens sp.nov., an anaerobic thermophilic iron-reducing bacterium isolated from a deep-sea hydrothermal sulfide deposits.</title>
        <authorList>
            <person name="Zeng X."/>
            <person name="Chen Y."/>
            <person name="Shao Z."/>
        </authorList>
    </citation>
    <scope>NUCLEOTIDE SEQUENCE [LARGE SCALE GENOMIC DNA]</scope>
    <source>
        <strain evidence="13 14">JL129W03</strain>
    </source>
</reference>
<feature type="binding site" evidence="9">
    <location>
        <position position="202"/>
    </location>
    <ligand>
        <name>Mn(2+)</name>
        <dbReference type="ChEBI" id="CHEBI:29035"/>
    </ligand>
</feature>
<dbReference type="InterPro" id="IPR003821">
    <property type="entry name" value="DXP_reductoisomerase"/>
</dbReference>
<feature type="binding site" evidence="9">
    <location>
        <position position="15"/>
    </location>
    <ligand>
        <name>NADPH</name>
        <dbReference type="ChEBI" id="CHEBI:57783"/>
    </ligand>
</feature>
<feature type="binding site" evidence="9">
    <location>
        <position position="136"/>
    </location>
    <ligand>
        <name>1-deoxy-D-xylulose 5-phosphate</name>
        <dbReference type="ChEBI" id="CHEBI:57792"/>
    </ligand>
</feature>
<evidence type="ECO:0000256" key="4">
    <source>
        <dbReference type="ARBA" id="ARBA00022857"/>
    </source>
</evidence>
<dbReference type="Pfam" id="PF08436">
    <property type="entry name" value="DXP_redisom_C"/>
    <property type="match status" value="1"/>
</dbReference>
<evidence type="ECO:0000256" key="9">
    <source>
        <dbReference type="HAMAP-Rule" id="MF_00183"/>
    </source>
</evidence>
<feature type="binding site" evidence="9">
    <location>
        <position position="38"/>
    </location>
    <ligand>
        <name>NADPH</name>
        <dbReference type="ChEBI" id="CHEBI:57783"/>
    </ligand>
</feature>
<keyword evidence="7 9" id="KW-0414">Isoprene biosynthesis</keyword>
<dbReference type="InterPro" id="IPR013644">
    <property type="entry name" value="DXP_reductoisomerase_C"/>
</dbReference>
<dbReference type="PANTHER" id="PTHR30525:SF0">
    <property type="entry name" value="1-DEOXY-D-XYLULOSE 5-PHOSPHATE REDUCTOISOMERASE, CHLOROPLASTIC"/>
    <property type="match status" value="1"/>
</dbReference>
<evidence type="ECO:0000256" key="1">
    <source>
        <dbReference type="ARBA" id="ARBA00005094"/>
    </source>
</evidence>
<comment type="pathway">
    <text evidence="1 9">Isoprenoid biosynthesis; isopentenyl diphosphate biosynthesis via DXP pathway; isopentenyl diphosphate from 1-deoxy-D-xylulose 5-phosphate: step 1/6.</text>
</comment>
<dbReference type="SUPFAM" id="SSF51735">
    <property type="entry name" value="NAD(P)-binding Rossmann-fold domains"/>
    <property type="match status" value="1"/>
</dbReference>
<evidence type="ECO:0000256" key="2">
    <source>
        <dbReference type="ARBA" id="ARBA00006825"/>
    </source>
</evidence>
<comment type="caution">
    <text evidence="9">Lacks conserved residue(s) required for the propagation of feature annotation.</text>
</comment>
<dbReference type="InterPro" id="IPR036169">
    <property type="entry name" value="DXPR_C_sf"/>
</dbReference>
<evidence type="ECO:0000259" key="12">
    <source>
        <dbReference type="Pfam" id="PF13288"/>
    </source>
</evidence>